<accession>A0A3B1D0D6</accession>
<dbReference type="InterPro" id="IPR002068">
    <property type="entry name" value="A-crystallin/Hsp20_dom"/>
</dbReference>
<evidence type="ECO:0000259" key="1">
    <source>
        <dbReference type="PROSITE" id="PS01031"/>
    </source>
</evidence>
<dbReference type="CDD" id="cd06464">
    <property type="entry name" value="ACD_sHsps-like"/>
    <property type="match status" value="1"/>
</dbReference>
<reference evidence="2" key="1">
    <citation type="submission" date="2018-06" db="EMBL/GenBank/DDBJ databases">
        <authorList>
            <person name="Zhirakovskaya E."/>
        </authorList>
    </citation>
    <scope>NUCLEOTIDE SEQUENCE</scope>
</reference>
<protein>
    <recommendedName>
        <fullName evidence="1">SHSP domain-containing protein</fullName>
    </recommendedName>
</protein>
<dbReference type="InterPro" id="IPR008978">
    <property type="entry name" value="HSP20-like_chaperone"/>
</dbReference>
<dbReference type="InterPro" id="IPR031107">
    <property type="entry name" value="Small_HSP"/>
</dbReference>
<dbReference type="PROSITE" id="PS01031">
    <property type="entry name" value="SHSP"/>
    <property type="match status" value="1"/>
</dbReference>
<proteinExistence type="predicted"/>
<dbReference type="AlphaFoldDB" id="A0A3B1D0D6"/>
<evidence type="ECO:0000313" key="2">
    <source>
        <dbReference type="EMBL" id="VAX22257.1"/>
    </source>
</evidence>
<dbReference type="Gene3D" id="2.60.40.790">
    <property type="match status" value="1"/>
</dbReference>
<sequence>MTILGWGPSRRIIFLHEKMGRIFDEAIAALNADSRLHSIWTPPCDICETSRDFILKMETPGVQLDDVLLEIRGATVTIAGEKKRSQSGSARRYHRVERNGGKFRRSFTLPHSVDEKKVSASLKDGALTVILPKRKAKKSSSIIKIEIK</sequence>
<dbReference type="Pfam" id="PF00011">
    <property type="entry name" value="HSP20"/>
    <property type="match status" value="1"/>
</dbReference>
<feature type="domain" description="SHSP" evidence="1">
    <location>
        <begin position="35"/>
        <end position="148"/>
    </location>
</feature>
<dbReference type="PANTHER" id="PTHR11527">
    <property type="entry name" value="HEAT-SHOCK PROTEIN 20 FAMILY MEMBER"/>
    <property type="match status" value="1"/>
</dbReference>
<gene>
    <name evidence="2" type="ORF">MNBD_NITROSPINAE04-674</name>
</gene>
<dbReference type="EMBL" id="UOGA01000220">
    <property type="protein sequence ID" value="VAX22257.1"/>
    <property type="molecule type" value="Genomic_DNA"/>
</dbReference>
<organism evidence="2">
    <name type="scientific">hydrothermal vent metagenome</name>
    <dbReference type="NCBI Taxonomy" id="652676"/>
    <lineage>
        <taxon>unclassified sequences</taxon>
        <taxon>metagenomes</taxon>
        <taxon>ecological metagenomes</taxon>
    </lineage>
</organism>
<name>A0A3B1D0D6_9ZZZZ</name>
<dbReference type="SUPFAM" id="SSF49764">
    <property type="entry name" value="HSP20-like chaperones"/>
    <property type="match status" value="1"/>
</dbReference>